<comment type="caution">
    <text evidence="2">The sequence shown here is derived from an EMBL/GenBank/DDBJ whole genome shotgun (WGS) entry which is preliminary data.</text>
</comment>
<dbReference type="GO" id="GO:0005794">
    <property type="term" value="C:Golgi apparatus"/>
    <property type="evidence" value="ECO:0007669"/>
    <property type="project" value="TreeGrafter"/>
</dbReference>
<dbReference type="Proteomes" id="UP001218218">
    <property type="component" value="Unassembled WGS sequence"/>
</dbReference>
<proteinExistence type="predicted"/>
<sequence length="625" mass="67061">MVKAPRLLETLVIMAEAVALLEILLNVSETFFGMAHLALYDLFGIRHRQWPPQFLFDIAYCSGGDPTNYIGNHGSVDARVRPRVHRQYYPPTRAPVVLTPIAPPDVPLRALGHGLAASAIPARLLNVSSAIPLNVSYDASAMVLHMAVALIKRATSTTCGDRRRDRARGPQLGRNFMCPHLPQLLVLWRNALPKPTSKDTGAGGSCCTGPAQRADVAANHFVSPAVQDALGISDPATQEALQQQNGQNRNGHSSGCPSPRAKRSPAAARAPVRCRARAQYHRSDAGDSAPIMRQPPSLRVRMDMPARGMLCMPSSGAFTGIRASGDGYARSVIFIEVGGDDLEEDSRQIEEGRTEDLLDPDSVEVAIDSNLEFAPGTCFGSLQARSAVLVPGAGIQCEVSLGRTSASVHLGRGHGHRTFRAAAPSARLLPLQDLTSTVKILTLLLESAAFFINAVAVVLALRQIMASTQPCGAKSAFGSAPDALVDRDLVLSAVSSQSIGRLANVAGTTFFAGQIKLISWALMYLGNDPRPVVHFWALQCFRTRPARHQSRISANAPDPAYDDAALVLERHQTPQYTAALTPRFSADSTPEIFPSTVDECAVLLSPWIKPRFAHVVLAGDGRAES</sequence>
<dbReference type="PANTHER" id="PTHR21663">
    <property type="entry name" value="HYPOTHETICAL HEAT DOMAIN-CONTAINING"/>
    <property type="match status" value="1"/>
</dbReference>
<dbReference type="EMBL" id="JARIHO010000060">
    <property type="protein sequence ID" value="KAJ7315788.1"/>
    <property type="molecule type" value="Genomic_DNA"/>
</dbReference>
<feature type="compositionally biased region" description="Polar residues" evidence="1">
    <location>
        <begin position="239"/>
        <end position="255"/>
    </location>
</feature>
<feature type="region of interest" description="Disordered" evidence="1">
    <location>
        <begin position="239"/>
        <end position="293"/>
    </location>
</feature>
<dbReference type="AlphaFoldDB" id="A0AAD7EFQ0"/>
<dbReference type="GO" id="GO:0008104">
    <property type="term" value="P:intracellular protein localization"/>
    <property type="evidence" value="ECO:0007669"/>
    <property type="project" value="TreeGrafter"/>
</dbReference>
<evidence type="ECO:0000313" key="3">
    <source>
        <dbReference type="Proteomes" id="UP001218218"/>
    </source>
</evidence>
<evidence type="ECO:0000256" key="1">
    <source>
        <dbReference type="SAM" id="MobiDB-lite"/>
    </source>
</evidence>
<dbReference type="GO" id="GO:0030139">
    <property type="term" value="C:endocytic vesicle"/>
    <property type="evidence" value="ECO:0007669"/>
    <property type="project" value="TreeGrafter"/>
</dbReference>
<accession>A0AAD7EFQ0</accession>
<dbReference type="GO" id="GO:0005829">
    <property type="term" value="C:cytosol"/>
    <property type="evidence" value="ECO:0007669"/>
    <property type="project" value="GOC"/>
</dbReference>
<dbReference type="GO" id="GO:0016020">
    <property type="term" value="C:membrane"/>
    <property type="evidence" value="ECO:0007669"/>
    <property type="project" value="TreeGrafter"/>
</dbReference>
<dbReference type="GO" id="GO:0006897">
    <property type="term" value="P:endocytosis"/>
    <property type="evidence" value="ECO:0007669"/>
    <property type="project" value="TreeGrafter"/>
</dbReference>
<gene>
    <name evidence="2" type="ORF">DFH08DRAFT_971801</name>
</gene>
<protein>
    <submittedName>
        <fullName evidence="2">Uncharacterized protein</fullName>
    </submittedName>
</protein>
<organism evidence="2 3">
    <name type="scientific">Mycena albidolilacea</name>
    <dbReference type="NCBI Taxonomy" id="1033008"/>
    <lineage>
        <taxon>Eukaryota</taxon>
        <taxon>Fungi</taxon>
        <taxon>Dikarya</taxon>
        <taxon>Basidiomycota</taxon>
        <taxon>Agaricomycotina</taxon>
        <taxon>Agaricomycetes</taxon>
        <taxon>Agaricomycetidae</taxon>
        <taxon>Agaricales</taxon>
        <taxon>Marasmiineae</taxon>
        <taxon>Mycenaceae</taxon>
        <taxon>Mycena</taxon>
    </lineage>
</organism>
<feature type="compositionally biased region" description="Low complexity" evidence="1">
    <location>
        <begin position="256"/>
        <end position="271"/>
    </location>
</feature>
<dbReference type="GO" id="GO:0042147">
    <property type="term" value="P:retrograde transport, endosome to Golgi"/>
    <property type="evidence" value="ECO:0007669"/>
    <property type="project" value="TreeGrafter"/>
</dbReference>
<evidence type="ECO:0000313" key="2">
    <source>
        <dbReference type="EMBL" id="KAJ7315788.1"/>
    </source>
</evidence>
<dbReference type="InterPro" id="IPR040108">
    <property type="entry name" value="Laa1/Sip1/HEATR5"/>
</dbReference>
<name>A0AAD7EFQ0_9AGAR</name>
<reference evidence="2" key="1">
    <citation type="submission" date="2023-03" db="EMBL/GenBank/DDBJ databases">
        <title>Massive genome expansion in bonnet fungi (Mycena s.s.) driven by repeated elements and novel gene families across ecological guilds.</title>
        <authorList>
            <consortium name="Lawrence Berkeley National Laboratory"/>
            <person name="Harder C.B."/>
            <person name="Miyauchi S."/>
            <person name="Viragh M."/>
            <person name="Kuo A."/>
            <person name="Thoen E."/>
            <person name="Andreopoulos B."/>
            <person name="Lu D."/>
            <person name="Skrede I."/>
            <person name="Drula E."/>
            <person name="Henrissat B."/>
            <person name="Morin E."/>
            <person name="Kohler A."/>
            <person name="Barry K."/>
            <person name="LaButti K."/>
            <person name="Morin E."/>
            <person name="Salamov A."/>
            <person name="Lipzen A."/>
            <person name="Mereny Z."/>
            <person name="Hegedus B."/>
            <person name="Baldrian P."/>
            <person name="Stursova M."/>
            <person name="Weitz H."/>
            <person name="Taylor A."/>
            <person name="Grigoriev I.V."/>
            <person name="Nagy L.G."/>
            <person name="Martin F."/>
            <person name="Kauserud H."/>
        </authorList>
    </citation>
    <scope>NUCLEOTIDE SEQUENCE</scope>
    <source>
        <strain evidence="2">CBHHK002</strain>
    </source>
</reference>
<dbReference type="PANTHER" id="PTHR21663:SF0">
    <property type="entry name" value="HEAT REPEAT-CONTAINING PROTEIN 5B"/>
    <property type="match status" value="1"/>
</dbReference>
<keyword evidence="3" id="KW-1185">Reference proteome</keyword>